<comment type="caution">
    <text evidence="2">The sequence shown here is derived from an EMBL/GenBank/DDBJ whole genome shotgun (WGS) entry which is preliminary data.</text>
</comment>
<dbReference type="EMBL" id="JAAAHS010000227">
    <property type="protein sequence ID" value="NBE54532.1"/>
    <property type="molecule type" value="Genomic_DNA"/>
</dbReference>
<protein>
    <submittedName>
        <fullName evidence="2">Uncharacterized protein</fullName>
    </submittedName>
</protein>
<keyword evidence="3" id="KW-1185">Reference proteome</keyword>
<reference evidence="2" key="1">
    <citation type="submission" date="2020-01" db="EMBL/GenBank/DDBJ databases">
        <title>Whole-genome analyses of novel actinobacteria.</title>
        <authorList>
            <person name="Sahin N."/>
        </authorList>
    </citation>
    <scope>NUCLEOTIDE SEQUENCE</scope>
    <source>
        <strain evidence="2">YC537</strain>
    </source>
</reference>
<proteinExistence type="predicted"/>
<dbReference type="SUPFAM" id="SSF81901">
    <property type="entry name" value="HCP-like"/>
    <property type="match status" value="2"/>
</dbReference>
<dbReference type="OrthoDB" id="3964962at2"/>
<dbReference type="RefSeq" id="WP_161701420.1">
    <property type="nucleotide sequence ID" value="NZ_JAAAHS010000227.1"/>
</dbReference>
<dbReference type="Proteomes" id="UP000598297">
    <property type="component" value="Unassembled WGS sequence"/>
</dbReference>
<name>A0A964XP82_9ACTN</name>
<evidence type="ECO:0000313" key="3">
    <source>
        <dbReference type="Proteomes" id="UP000598297"/>
    </source>
</evidence>
<evidence type="ECO:0000256" key="1">
    <source>
        <dbReference type="SAM" id="MobiDB-lite"/>
    </source>
</evidence>
<accession>A0A964XP82</accession>
<gene>
    <name evidence="2" type="ORF">GUY60_24550</name>
</gene>
<sequence length="927" mass="97384">MQGSAESRGPGRRPRPLAPPRLPPGALREFKRALYRLYLAAGTPSLEAVAEAVGADDALPGAPAKDTVHRILGGTKLPGLHDAESVAIVLARAGGTSDPAQVAVRTRELWIAAQENPGPALRTAEDWGAFRLGVHRAVAVDGSGFDALTPYLARKHDEVLRERLRHAADGGQSVCALLVGQSSTGKSRAAFEAIRDELGSWPVLVPQSPAELVEWIATDSVDARTVVWLDEAQRHLTEPADEGPVRALTELLGQVAPLVVLGTIWPEYARKLTSRAVGGPDRYPHARGLLETHRAEIHVPDSLGDDLEQARRIAVRDPRMRAAVEAARRPGGERARVIQQLTGGPELVRRYETGPGNAFSEIEYAVVTAAVDARRLGHGSALPAELLAEAAAGYLPTTARVTHDHAWFATAVESLCAQESGALSALVPDRVAPGLGAADGYHPADYLDQGVRRLRARLAPPEQLWQAAAAHARTVDDLYAMGRAAQDRQRHAAAALLHRRAVERGGEVARPALARLLELSGDRTGAESAAAEHTSAWTGLAVLRESAGDRDSAVAAYTRAAAGGERQAWAALARMRAEDGDRAGAEDTAERAARAGHTQAWLMLARRRERAADLDGATAAYARAAAAGDPWGLIGAARLAERAGDRGAADAGYRAAAEAGVTTAEVHLVRSCWAAGDAAGAEAAAERAADGRDIEGWSVLARLRGDDGDTDGAARAWTRAAAAGSTGALARLARLSEEKGDRAEAERAARRAAWRGDAEAWVVLARLRAEAGDPAADAAASAAAQAGDTEACTVLARLRETAGDREGAERAANEAAEHGDPEAWSALARIRERADDSAGARAAVDRASDAGGTGAWTALGRVREGRGDLDGAEQAYRTAMSQGDIDACGALARLCEDNGDLRRAAELYRTAVDAGDTEAWEALSQLA</sequence>
<evidence type="ECO:0000313" key="2">
    <source>
        <dbReference type="EMBL" id="NBE54532.1"/>
    </source>
</evidence>
<dbReference type="AlphaFoldDB" id="A0A964XP82"/>
<dbReference type="Gene3D" id="1.25.40.10">
    <property type="entry name" value="Tetratricopeptide repeat domain"/>
    <property type="match status" value="3"/>
</dbReference>
<feature type="region of interest" description="Disordered" evidence="1">
    <location>
        <begin position="1"/>
        <end position="24"/>
    </location>
</feature>
<dbReference type="InterPro" id="IPR011990">
    <property type="entry name" value="TPR-like_helical_dom_sf"/>
</dbReference>
<organism evidence="2 3">
    <name type="scientific">Streptomyces boluensis</name>
    <dbReference type="NCBI Taxonomy" id="1775135"/>
    <lineage>
        <taxon>Bacteria</taxon>
        <taxon>Bacillati</taxon>
        <taxon>Actinomycetota</taxon>
        <taxon>Actinomycetes</taxon>
        <taxon>Kitasatosporales</taxon>
        <taxon>Streptomycetaceae</taxon>
        <taxon>Streptomyces</taxon>
    </lineage>
</organism>